<gene>
    <name evidence="2" type="ORF">JEQ17_43920</name>
</gene>
<keyword evidence="3" id="KW-1185">Reference proteome</keyword>
<proteinExistence type="predicted"/>
<sequence length="239" mass="24033">MTGPLLGWTLVVLGVGVAGGNLLRMALVRGWARFEAAAEAVMGGGMAVMAAPPTAGHYGAHSTWWAAVFGAFCLGGVALSVRHAARGGLRYLRHGGHVVIGSAAMVLMTLAMSGTTSSPALALAGSSGHGGMAGMAGMESVGAHGHGGVAEAAGSAGGALAWRVAFWALAAYFVVFMALAVRARLRGRDGALPAVADGTRVRHRHARRSPSLLTVPNARLAGHVGMGGSMATMLLMMTA</sequence>
<feature type="transmembrane region" description="Helical" evidence="1">
    <location>
        <begin position="34"/>
        <end position="52"/>
    </location>
</feature>
<organism evidence="2 3">
    <name type="scientific">Streptomyces liliifuscus</name>
    <dbReference type="NCBI Taxonomy" id="2797636"/>
    <lineage>
        <taxon>Bacteria</taxon>
        <taxon>Bacillati</taxon>
        <taxon>Actinomycetota</taxon>
        <taxon>Actinomycetes</taxon>
        <taxon>Kitasatosporales</taxon>
        <taxon>Streptomycetaceae</taxon>
        <taxon>Streptomyces</taxon>
    </lineage>
</organism>
<evidence type="ECO:0000313" key="2">
    <source>
        <dbReference type="EMBL" id="QQM45687.1"/>
    </source>
</evidence>
<feature type="transmembrane region" description="Helical" evidence="1">
    <location>
        <begin position="160"/>
        <end position="181"/>
    </location>
</feature>
<keyword evidence="1" id="KW-0472">Membrane</keyword>
<keyword evidence="1" id="KW-0812">Transmembrane</keyword>
<keyword evidence="1" id="KW-1133">Transmembrane helix</keyword>
<dbReference type="InterPro" id="IPR033458">
    <property type="entry name" value="DUF5134"/>
</dbReference>
<feature type="transmembrane region" description="Helical" evidence="1">
    <location>
        <begin position="97"/>
        <end position="115"/>
    </location>
</feature>
<evidence type="ECO:0000313" key="3">
    <source>
        <dbReference type="Proteomes" id="UP000595636"/>
    </source>
</evidence>
<protein>
    <submittedName>
        <fullName evidence="2">DUF5134 domain-containing protein</fullName>
    </submittedName>
</protein>
<dbReference type="KEGG" id="slf:JEQ17_43920"/>
<evidence type="ECO:0000256" key="1">
    <source>
        <dbReference type="SAM" id="Phobius"/>
    </source>
</evidence>
<accession>A0A7T7RGF3</accession>
<dbReference type="Pfam" id="PF17197">
    <property type="entry name" value="DUF5134"/>
    <property type="match status" value="1"/>
</dbReference>
<feature type="transmembrane region" description="Helical" evidence="1">
    <location>
        <begin position="6"/>
        <end position="27"/>
    </location>
</feature>
<feature type="transmembrane region" description="Helical" evidence="1">
    <location>
        <begin position="64"/>
        <end position="85"/>
    </location>
</feature>
<dbReference type="RefSeq" id="WP_200400492.1">
    <property type="nucleotide sequence ID" value="NZ_CP066831.1"/>
</dbReference>
<name>A0A7T7RGF3_9ACTN</name>
<dbReference type="EMBL" id="CP066831">
    <property type="protein sequence ID" value="QQM45687.1"/>
    <property type="molecule type" value="Genomic_DNA"/>
</dbReference>
<reference evidence="2 3" key="1">
    <citation type="submission" date="2020-12" db="EMBL/GenBank/DDBJ databases">
        <title>A novel species.</title>
        <authorList>
            <person name="Li K."/>
        </authorList>
    </citation>
    <scope>NUCLEOTIDE SEQUENCE [LARGE SCALE GENOMIC DNA]</scope>
    <source>
        <strain evidence="2 3">ZYC-3</strain>
    </source>
</reference>
<dbReference type="Proteomes" id="UP000595636">
    <property type="component" value="Chromosome"/>
</dbReference>
<dbReference type="AlphaFoldDB" id="A0A7T7RGF3"/>